<accession>V6SPM5</accession>
<gene>
    <name evidence="1" type="ORF">FLJC2902T_17640</name>
</gene>
<proteinExistence type="predicted"/>
<dbReference type="STRING" id="1341181.FLJC2902T_17640"/>
<dbReference type="PATRIC" id="fig|1341181.4.peg.1737"/>
<dbReference type="OrthoDB" id="1356631at2"/>
<comment type="caution">
    <text evidence="1">The sequence shown here is derived from an EMBL/GenBank/DDBJ whole genome shotgun (WGS) entry which is preliminary data.</text>
</comment>
<organism evidence="1 2">
    <name type="scientific">Flavobacterium limnosediminis JC2902</name>
    <dbReference type="NCBI Taxonomy" id="1341181"/>
    <lineage>
        <taxon>Bacteria</taxon>
        <taxon>Pseudomonadati</taxon>
        <taxon>Bacteroidota</taxon>
        <taxon>Flavobacteriia</taxon>
        <taxon>Flavobacteriales</taxon>
        <taxon>Flavobacteriaceae</taxon>
        <taxon>Flavobacterium</taxon>
    </lineage>
</organism>
<dbReference type="EMBL" id="AVGG01000007">
    <property type="protein sequence ID" value="ESU28404.1"/>
    <property type="molecule type" value="Genomic_DNA"/>
</dbReference>
<evidence type="ECO:0008006" key="3">
    <source>
        <dbReference type="Google" id="ProtNLM"/>
    </source>
</evidence>
<name>V6SPM5_9FLAO</name>
<keyword evidence="2" id="KW-1185">Reference proteome</keyword>
<evidence type="ECO:0000313" key="2">
    <source>
        <dbReference type="Proteomes" id="UP000018004"/>
    </source>
</evidence>
<evidence type="ECO:0000313" key="1">
    <source>
        <dbReference type="EMBL" id="ESU28404.1"/>
    </source>
</evidence>
<dbReference type="Proteomes" id="UP000018004">
    <property type="component" value="Unassembled WGS sequence"/>
</dbReference>
<protein>
    <recommendedName>
        <fullName evidence="3">Late embryogenesis abundant protein LEA-2 subgroup domain-containing protein</fullName>
    </recommendedName>
</protein>
<dbReference type="eggNOG" id="ENOG5032H6D">
    <property type="taxonomic scope" value="Bacteria"/>
</dbReference>
<dbReference type="AlphaFoldDB" id="V6SPM5"/>
<dbReference type="RefSeq" id="WP_023579387.1">
    <property type="nucleotide sequence ID" value="NZ_AVGG01000007.1"/>
</dbReference>
<reference evidence="1 2" key="1">
    <citation type="submission" date="2013-08" db="EMBL/GenBank/DDBJ databases">
        <title>Flavobacterium limnosediminis JC2902 genome sequencing.</title>
        <authorList>
            <person name="Lee K."/>
            <person name="Yi H."/>
            <person name="Park S."/>
            <person name="Chun J."/>
        </authorList>
    </citation>
    <scope>NUCLEOTIDE SEQUENCE [LARGE SCALE GENOMIC DNA]</scope>
    <source>
        <strain evidence="1 2">JC2902</strain>
    </source>
</reference>
<sequence length="157" mass="17592">MKTVLKVVGVAALATTLFAFKKKNDYTKVINEMDFKPDNISNVRLNGPQVLFDLAVRFTNRTDIDFDVFTAGVISLKKIRVFINNTYIGEANSNMTEISIPAYSSIVVQKILVASPMLQVLSELTTFENLNDFKNIKLEVVVEALGEVYVLEQPLQL</sequence>